<gene>
    <name evidence="2" type="ORF">E2C01_085150</name>
</gene>
<evidence type="ECO:0000313" key="3">
    <source>
        <dbReference type="Proteomes" id="UP000324222"/>
    </source>
</evidence>
<dbReference type="EMBL" id="VSRR010083493">
    <property type="protein sequence ID" value="MPC90177.1"/>
    <property type="molecule type" value="Genomic_DNA"/>
</dbReference>
<evidence type="ECO:0000313" key="2">
    <source>
        <dbReference type="EMBL" id="MPC90177.1"/>
    </source>
</evidence>
<name>A0A5B7J9N9_PORTR</name>
<sequence>MEKKYSASNSALIYWDFDLACPGGVRAAAEVRVLGKENGNKTSENEGTGDVPVVPLDFT</sequence>
<organism evidence="2 3">
    <name type="scientific">Portunus trituberculatus</name>
    <name type="common">Swimming crab</name>
    <name type="synonym">Neptunus trituberculatus</name>
    <dbReference type="NCBI Taxonomy" id="210409"/>
    <lineage>
        <taxon>Eukaryota</taxon>
        <taxon>Metazoa</taxon>
        <taxon>Ecdysozoa</taxon>
        <taxon>Arthropoda</taxon>
        <taxon>Crustacea</taxon>
        <taxon>Multicrustacea</taxon>
        <taxon>Malacostraca</taxon>
        <taxon>Eumalacostraca</taxon>
        <taxon>Eucarida</taxon>
        <taxon>Decapoda</taxon>
        <taxon>Pleocyemata</taxon>
        <taxon>Brachyura</taxon>
        <taxon>Eubrachyura</taxon>
        <taxon>Portunoidea</taxon>
        <taxon>Portunidae</taxon>
        <taxon>Portuninae</taxon>
        <taxon>Portunus</taxon>
    </lineage>
</organism>
<dbReference type="Proteomes" id="UP000324222">
    <property type="component" value="Unassembled WGS sequence"/>
</dbReference>
<accession>A0A5B7J9N9</accession>
<keyword evidence="3" id="KW-1185">Reference proteome</keyword>
<reference evidence="2 3" key="1">
    <citation type="submission" date="2019-05" db="EMBL/GenBank/DDBJ databases">
        <title>Another draft genome of Portunus trituberculatus and its Hox gene families provides insights of decapod evolution.</title>
        <authorList>
            <person name="Jeong J.-H."/>
            <person name="Song I."/>
            <person name="Kim S."/>
            <person name="Choi T."/>
            <person name="Kim D."/>
            <person name="Ryu S."/>
            <person name="Kim W."/>
        </authorList>
    </citation>
    <scope>NUCLEOTIDE SEQUENCE [LARGE SCALE GENOMIC DNA]</scope>
    <source>
        <tissue evidence="2">Muscle</tissue>
    </source>
</reference>
<comment type="caution">
    <text evidence="2">The sequence shown here is derived from an EMBL/GenBank/DDBJ whole genome shotgun (WGS) entry which is preliminary data.</text>
</comment>
<feature type="region of interest" description="Disordered" evidence="1">
    <location>
        <begin position="38"/>
        <end position="59"/>
    </location>
</feature>
<protein>
    <submittedName>
        <fullName evidence="2">Uncharacterized protein</fullName>
    </submittedName>
</protein>
<proteinExistence type="predicted"/>
<evidence type="ECO:0000256" key="1">
    <source>
        <dbReference type="SAM" id="MobiDB-lite"/>
    </source>
</evidence>
<dbReference type="AlphaFoldDB" id="A0A5B7J9N9"/>